<name>A0A6A6RC42_9PEZI</name>
<keyword evidence="2" id="KW-1185">Reference proteome</keyword>
<proteinExistence type="predicted"/>
<dbReference type="Proteomes" id="UP000799750">
    <property type="component" value="Unassembled WGS sequence"/>
</dbReference>
<dbReference type="AlphaFoldDB" id="A0A6A6RC42"/>
<reference evidence="1" key="1">
    <citation type="journal article" date="2020" name="Stud. Mycol.">
        <title>101 Dothideomycetes genomes: a test case for predicting lifestyles and emergence of pathogens.</title>
        <authorList>
            <person name="Haridas S."/>
            <person name="Albert R."/>
            <person name="Binder M."/>
            <person name="Bloem J."/>
            <person name="Labutti K."/>
            <person name="Salamov A."/>
            <person name="Andreopoulos B."/>
            <person name="Baker S."/>
            <person name="Barry K."/>
            <person name="Bills G."/>
            <person name="Bluhm B."/>
            <person name="Cannon C."/>
            <person name="Castanera R."/>
            <person name="Culley D."/>
            <person name="Daum C."/>
            <person name="Ezra D."/>
            <person name="Gonzalez J."/>
            <person name="Henrissat B."/>
            <person name="Kuo A."/>
            <person name="Liang C."/>
            <person name="Lipzen A."/>
            <person name="Lutzoni F."/>
            <person name="Magnuson J."/>
            <person name="Mondo S."/>
            <person name="Nolan M."/>
            <person name="Ohm R."/>
            <person name="Pangilinan J."/>
            <person name="Park H.-J."/>
            <person name="Ramirez L."/>
            <person name="Alfaro M."/>
            <person name="Sun H."/>
            <person name="Tritt A."/>
            <person name="Yoshinaga Y."/>
            <person name="Zwiers L.-H."/>
            <person name="Turgeon B."/>
            <person name="Goodwin S."/>
            <person name="Spatafora J."/>
            <person name="Crous P."/>
            <person name="Grigoriev I."/>
        </authorList>
    </citation>
    <scope>NUCLEOTIDE SEQUENCE</scope>
    <source>
        <strain evidence="1">CBS 269.34</strain>
    </source>
</reference>
<gene>
    <name evidence="1" type="ORF">BU16DRAFT_554484</name>
</gene>
<dbReference type="EMBL" id="MU004181">
    <property type="protein sequence ID" value="KAF2502428.1"/>
    <property type="molecule type" value="Genomic_DNA"/>
</dbReference>
<protein>
    <submittedName>
        <fullName evidence="1">Uncharacterized protein</fullName>
    </submittedName>
</protein>
<evidence type="ECO:0000313" key="1">
    <source>
        <dbReference type="EMBL" id="KAF2502428.1"/>
    </source>
</evidence>
<evidence type="ECO:0000313" key="2">
    <source>
        <dbReference type="Proteomes" id="UP000799750"/>
    </source>
</evidence>
<dbReference type="OrthoDB" id="3640596at2759"/>
<sequence>MNLMPNIAMGMGHGRYPSIIIDTSEGYIPVDGKAMELMLPKFANDAKRRGLHMDVFQMTDRVQRSQRGADPESLLYAIITVVDMLSKRLGVEASKVSLLNQLQDSMQIDIQRMPTYSRGVSRFPQCLTLFNSLASVAHYSRSQPMSSILSTFFLQKGAIIARRENPKNIIRWWLAIRKLYLEQEDKAMCFREILKGKPSIMTHARRRLARDQRLLNEFLGDMVNAANLRPGFPRRGILPPPRVSPPPPRMGFQPGFFDGFRGFPGPMNEDDGPLTPGWFEEYDDEFPDMMDDEFVPRGMDGSLEDRVASLEVQINGLNQLIMAYLSALSVFPRRFPTAAASFSFEQSILEPNM</sequence>
<organism evidence="1 2">
    <name type="scientific">Lophium mytilinum</name>
    <dbReference type="NCBI Taxonomy" id="390894"/>
    <lineage>
        <taxon>Eukaryota</taxon>
        <taxon>Fungi</taxon>
        <taxon>Dikarya</taxon>
        <taxon>Ascomycota</taxon>
        <taxon>Pezizomycotina</taxon>
        <taxon>Dothideomycetes</taxon>
        <taxon>Pleosporomycetidae</taxon>
        <taxon>Mytilinidiales</taxon>
        <taxon>Mytilinidiaceae</taxon>
        <taxon>Lophium</taxon>
    </lineage>
</organism>
<accession>A0A6A6RC42</accession>